<accession>A0A0C2F3D9</accession>
<evidence type="ECO:0000256" key="3">
    <source>
        <dbReference type="ARBA" id="ARBA00044955"/>
    </source>
</evidence>
<evidence type="ECO:0000256" key="4">
    <source>
        <dbReference type="SAM" id="MobiDB-lite"/>
    </source>
</evidence>
<evidence type="ECO:0000313" key="8">
    <source>
        <dbReference type="Proteomes" id="UP000031575"/>
    </source>
</evidence>
<dbReference type="PROSITE" id="PS51782">
    <property type="entry name" value="LYSM"/>
    <property type="match status" value="1"/>
</dbReference>
<name>A0A0C2F3D9_9PEZI</name>
<dbReference type="PANTHER" id="PTHR34997:SF1">
    <property type="entry name" value="PEPTIDOGLYCAN-BINDING LYSIN DOMAIN"/>
    <property type="match status" value="1"/>
</dbReference>
<feature type="compositionally biased region" description="Pro residues" evidence="4">
    <location>
        <begin position="97"/>
        <end position="112"/>
    </location>
</feature>
<feature type="compositionally biased region" description="Low complexity" evidence="4">
    <location>
        <begin position="113"/>
        <end position="128"/>
    </location>
</feature>
<sequence length="184" mass="18846">MVPPVLVLFLSAAAGAVAVPAAVAPPLPTTTSTPHCYLHVTANAGDSCASIAAVFNLDVAAFRRMNPGIDCAQHLKGTFCVADGSSGGVETSETSLPSPPSSPSSSSPPPSSSSPSSSAVPPSPRQSSITPNCRAWHKVAAGDTCNGIESTFRVSDASFRAWNGFLDADCTNLWKDYYCCVGVL</sequence>
<dbReference type="GO" id="GO:0008061">
    <property type="term" value="F:chitin binding"/>
    <property type="evidence" value="ECO:0007669"/>
    <property type="project" value="UniProtKB-KW"/>
</dbReference>
<feature type="domain" description="LysM" evidence="6">
    <location>
        <begin position="135"/>
        <end position="181"/>
    </location>
</feature>
<dbReference type="HOGENOM" id="CLU_010591_1_0_1"/>
<dbReference type="InterPro" id="IPR036779">
    <property type="entry name" value="LysM_dom_sf"/>
</dbReference>
<dbReference type="PANTHER" id="PTHR34997">
    <property type="entry name" value="AM15"/>
    <property type="match status" value="1"/>
</dbReference>
<evidence type="ECO:0000256" key="5">
    <source>
        <dbReference type="SAM" id="SignalP"/>
    </source>
</evidence>
<evidence type="ECO:0000313" key="7">
    <source>
        <dbReference type="EMBL" id="KIH93414.1"/>
    </source>
</evidence>
<evidence type="ECO:0000259" key="6">
    <source>
        <dbReference type="PROSITE" id="PS51782"/>
    </source>
</evidence>
<dbReference type="Gene3D" id="3.10.350.10">
    <property type="entry name" value="LysM domain"/>
    <property type="match status" value="2"/>
</dbReference>
<proteinExistence type="inferred from homology"/>
<dbReference type="VEuPathDB" id="FungiDB:SPBR_04479"/>
<dbReference type="EMBL" id="AWTV01000005">
    <property type="protein sequence ID" value="KIH93414.1"/>
    <property type="molecule type" value="Genomic_DNA"/>
</dbReference>
<dbReference type="InterPro" id="IPR052210">
    <property type="entry name" value="LysM1-like"/>
</dbReference>
<reference evidence="7 8" key="1">
    <citation type="journal article" date="2014" name="BMC Genomics">
        <title>Comparative genomics of the major fungal agents of human and animal Sporotrichosis: Sporothrix schenckii and Sporothrix brasiliensis.</title>
        <authorList>
            <person name="Teixeira M.M."/>
            <person name="de Almeida L.G."/>
            <person name="Kubitschek-Barreira P."/>
            <person name="Alves F.L."/>
            <person name="Kioshima E.S."/>
            <person name="Abadio A.K."/>
            <person name="Fernandes L."/>
            <person name="Derengowski L.S."/>
            <person name="Ferreira K.S."/>
            <person name="Souza R.C."/>
            <person name="Ruiz J.C."/>
            <person name="de Andrade N.C."/>
            <person name="Paes H.C."/>
            <person name="Nicola A.M."/>
            <person name="Albuquerque P."/>
            <person name="Gerber A.L."/>
            <person name="Martins V.P."/>
            <person name="Peconick L.D."/>
            <person name="Neto A.V."/>
            <person name="Chaucanez C.B."/>
            <person name="Silva P.A."/>
            <person name="Cunha O.L."/>
            <person name="de Oliveira F.F."/>
            <person name="dos Santos T.C."/>
            <person name="Barros A.L."/>
            <person name="Soares M.A."/>
            <person name="de Oliveira L.M."/>
            <person name="Marini M.M."/>
            <person name="Villalobos-Duno H."/>
            <person name="Cunha M.M."/>
            <person name="de Hoog S."/>
            <person name="da Silveira J.F."/>
            <person name="Henrissat B."/>
            <person name="Nino-Vega G.A."/>
            <person name="Cisalpino P.S."/>
            <person name="Mora-Montes H.M."/>
            <person name="Almeida S.R."/>
            <person name="Stajich J.E."/>
            <person name="Lopes-Bezerra L.M."/>
            <person name="Vasconcelos A.T."/>
            <person name="Felipe M.S."/>
        </authorList>
    </citation>
    <scope>NUCLEOTIDE SEQUENCE [LARGE SCALE GENOMIC DNA]</scope>
    <source>
        <strain evidence="7 8">5110</strain>
    </source>
</reference>
<dbReference type="RefSeq" id="XP_040621424.1">
    <property type="nucleotide sequence ID" value="XM_040762762.1"/>
</dbReference>
<dbReference type="InterPro" id="IPR018392">
    <property type="entry name" value="LysM"/>
</dbReference>
<dbReference type="OrthoDB" id="2281372at2759"/>
<dbReference type="Proteomes" id="UP000031575">
    <property type="component" value="Unassembled WGS sequence"/>
</dbReference>
<comment type="similarity">
    <text evidence="3">Belongs to the secreted LysM effector family.</text>
</comment>
<keyword evidence="5" id="KW-0732">Signal</keyword>
<evidence type="ECO:0000256" key="2">
    <source>
        <dbReference type="ARBA" id="ARBA00023026"/>
    </source>
</evidence>
<keyword evidence="1" id="KW-0147">Chitin-binding</keyword>
<protein>
    <recommendedName>
        <fullName evidence="6">LysM domain-containing protein</fullName>
    </recommendedName>
</protein>
<dbReference type="Pfam" id="PF01476">
    <property type="entry name" value="LysM"/>
    <property type="match status" value="2"/>
</dbReference>
<dbReference type="SUPFAM" id="SSF54106">
    <property type="entry name" value="LysM domain"/>
    <property type="match status" value="1"/>
</dbReference>
<organism evidence="7 8">
    <name type="scientific">Sporothrix brasiliensis 5110</name>
    <dbReference type="NCBI Taxonomy" id="1398154"/>
    <lineage>
        <taxon>Eukaryota</taxon>
        <taxon>Fungi</taxon>
        <taxon>Dikarya</taxon>
        <taxon>Ascomycota</taxon>
        <taxon>Pezizomycotina</taxon>
        <taxon>Sordariomycetes</taxon>
        <taxon>Sordariomycetidae</taxon>
        <taxon>Ophiostomatales</taxon>
        <taxon>Ophiostomataceae</taxon>
        <taxon>Sporothrix</taxon>
    </lineage>
</organism>
<dbReference type="AlphaFoldDB" id="A0A0C2F3D9"/>
<feature type="chain" id="PRO_5002148310" description="LysM domain-containing protein" evidence="5">
    <location>
        <begin position="19"/>
        <end position="184"/>
    </location>
</feature>
<feature type="signal peptide" evidence="5">
    <location>
        <begin position="1"/>
        <end position="18"/>
    </location>
</feature>
<comment type="caution">
    <text evidence="7">The sequence shown here is derived from an EMBL/GenBank/DDBJ whole genome shotgun (WGS) entry which is preliminary data.</text>
</comment>
<evidence type="ECO:0000256" key="1">
    <source>
        <dbReference type="ARBA" id="ARBA00022669"/>
    </source>
</evidence>
<dbReference type="GeneID" id="63677683"/>
<feature type="region of interest" description="Disordered" evidence="4">
    <location>
        <begin position="87"/>
        <end position="130"/>
    </location>
</feature>
<keyword evidence="2" id="KW-0843">Virulence</keyword>
<gene>
    <name evidence="7" type="ORF">SPBR_04479</name>
</gene>
<dbReference type="CDD" id="cd00118">
    <property type="entry name" value="LysM"/>
    <property type="match status" value="2"/>
</dbReference>
<keyword evidence="8" id="KW-1185">Reference proteome</keyword>